<evidence type="ECO:0000313" key="2">
    <source>
        <dbReference type="Proteomes" id="UP001285441"/>
    </source>
</evidence>
<accession>A0AAE0NHQ0</accession>
<reference evidence="1" key="1">
    <citation type="journal article" date="2023" name="Mol. Phylogenet. Evol.">
        <title>Genome-scale phylogeny and comparative genomics of the fungal order Sordariales.</title>
        <authorList>
            <person name="Hensen N."/>
            <person name="Bonometti L."/>
            <person name="Westerberg I."/>
            <person name="Brannstrom I.O."/>
            <person name="Guillou S."/>
            <person name="Cros-Aarteil S."/>
            <person name="Calhoun S."/>
            <person name="Haridas S."/>
            <person name="Kuo A."/>
            <person name="Mondo S."/>
            <person name="Pangilinan J."/>
            <person name="Riley R."/>
            <person name="LaButti K."/>
            <person name="Andreopoulos B."/>
            <person name="Lipzen A."/>
            <person name="Chen C."/>
            <person name="Yan M."/>
            <person name="Daum C."/>
            <person name="Ng V."/>
            <person name="Clum A."/>
            <person name="Steindorff A."/>
            <person name="Ohm R.A."/>
            <person name="Martin F."/>
            <person name="Silar P."/>
            <person name="Natvig D.O."/>
            <person name="Lalanne C."/>
            <person name="Gautier V."/>
            <person name="Ament-Velasquez S.L."/>
            <person name="Kruys A."/>
            <person name="Hutchinson M.I."/>
            <person name="Powell A.J."/>
            <person name="Barry K."/>
            <person name="Miller A.N."/>
            <person name="Grigoriev I.V."/>
            <person name="Debuchy R."/>
            <person name="Gladieux P."/>
            <person name="Hiltunen Thoren M."/>
            <person name="Johannesson H."/>
        </authorList>
    </citation>
    <scope>NUCLEOTIDE SEQUENCE</scope>
    <source>
        <strain evidence="1">CBS 232.78</strain>
    </source>
</reference>
<dbReference type="InterPro" id="IPR008775">
    <property type="entry name" value="Phytyl_CoA_dOase-like"/>
</dbReference>
<comment type="caution">
    <text evidence="1">The sequence shown here is derived from an EMBL/GenBank/DDBJ whole genome shotgun (WGS) entry which is preliminary data.</text>
</comment>
<dbReference type="AlphaFoldDB" id="A0AAE0NHQ0"/>
<dbReference type="PANTHER" id="PTHR40470">
    <property type="entry name" value="PHYTANOYL-COA DIOXYGENASE FAMILY PROTEIN (AFU_ORTHOLOGUE AFUA_2G15850)"/>
    <property type="match status" value="1"/>
</dbReference>
<name>A0AAE0NHQ0_9PEZI</name>
<gene>
    <name evidence="1" type="ORF">B0H63DRAFT_211474</name>
</gene>
<dbReference type="SUPFAM" id="SSF51197">
    <property type="entry name" value="Clavaminate synthase-like"/>
    <property type="match status" value="1"/>
</dbReference>
<organism evidence="1 2">
    <name type="scientific">Podospora didyma</name>
    <dbReference type="NCBI Taxonomy" id="330526"/>
    <lineage>
        <taxon>Eukaryota</taxon>
        <taxon>Fungi</taxon>
        <taxon>Dikarya</taxon>
        <taxon>Ascomycota</taxon>
        <taxon>Pezizomycotina</taxon>
        <taxon>Sordariomycetes</taxon>
        <taxon>Sordariomycetidae</taxon>
        <taxon>Sordariales</taxon>
        <taxon>Podosporaceae</taxon>
        <taxon>Podospora</taxon>
    </lineage>
</organism>
<sequence length="319" mass="35384">MTESPLTLLQRDGFVVIPSFLSSAELTSLRSAAGKITALARAGQWSHIRTVGKQFPPWAPSSPSNLPTHGIWGVQHLLHPDLPVSKADRDAFAKLYFSPSVLGIVKQLLSLPDEENDGDNDDDVVAVVDESEGLVMELCNMLVRPDEPFALRWHRDDLPATATAEEEEARLCNRDHKKQQHAQWNLALYEDVSLVLVPGSHRRARTDEERAAGLFENAMPGQMTVTLQPGDIAFYDNNILHRGVYDAGKERMTLHGSVGRVGASEARARNVLQHGVGEWVDRCDFGGLQEAERRRAEAMRKRLFEMGKQNTDVGFSLTG</sequence>
<keyword evidence="2" id="KW-1185">Reference proteome</keyword>
<dbReference type="EMBL" id="JAULSW010000005">
    <property type="protein sequence ID" value="KAK3381660.1"/>
    <property type="molecule type" value="Genomic_DNA"/>
</dbReference>
<proteinExistence type="predicted"/>
<reference evidence="1" key="2">
    <citation type="submission" date="2023-06" db="EMBL/GenBank/DDBJ databases">
        <authorList>
            <consortium name="Lawrence Berkeley National Laboratory"/>
            <person name="Haridas S."/>
            <person name="Hensen N."/>
            <person name="Bonometti L."/>
            <person name="Westerberg I."/>
            <person name="Brannstrom I.O."/>
            <person name="Guillou S."/>
            <person name="Cros-Aarteil S."/>
            <person name="Calhoun S."/>
            <person name="Kuo A."/>
            <person name="Mondo S."/>
            <person name="Pangilinan J."/>
            <person name="Riley R."/>
            <person name="LaButti K."/>
            <person name="Andreopoulos B."/>
            <person name="Lipzen A."/>
            <person name="Chen C."/>
            <person name="Yanf M."/>
            <person name="Daum C."/>
            <person name="Ng V."/>
            <person name="Clum A."/>
            <person name="Steindorff A."/>
            <person name="Ohm R."/>
            <person name="Martin F."/>
            <person name="Silar P."/>
            <person name="Natvig D."/>
            <person name="Lalanne C."/>
            <person name="Gautier V."/>
            <person name="Ament-velasquez S.L."/>
            <person name="Kruys A."/>
            <person name="Hutchinson M.I."/>
            <person name="Powell A.J."/>
            <person name="Barry K."/>
            <person name="Miller A.N."/>
            <person name="Grigoriev I.V."/>
            <person name="Debuchy R."/>
            <person name="Gladieux P."/>
            <person name="Thoren M.H."/>
            <person name="Johannesson H."/>
        </authorList>
    </citation>
    <scope>NUCLEOTIDE SEQUENCE</scope>
    <source>
        <strain evidence="1">CBS 232.78</strain>
    </source>
</reference>
<evidence type="ECO:0008006" key="3">
    <source>
        <dbReference type="Google" id="ProtNLM"/>
    </source>
</evidence>
<dbReference type="Pfam" id="PF05721">
    <property type="entry name" value="PhyH"/>
    <property type="match status" value="1"/>
</dbReference>
<evidence type="ECO:0000313" key="1">
    <source>
        <dbReference type="EMBL" id="KAK3381660.1"/>
    </source>
</evidence>
<dbReference type="Gene3D" id="2.60.120.620">
    <property type="entry name" value="q2cbj1_9rhob like domain"/>
    <property type="match status" value="1"/>
</dbReference>
<dbReference type="PANTHER" id="PTHR40470:SF1">
    <property type="entry name" value="PHYTANOYL-COA DIOXYGENASE FAMILY PROTEIN (AFU_ORTHOLOGUE AFUA_2G15850)"/>
    <property type="match status" value="1"/>
</dbReference>
<dbReference type="Proteomes" id="UP001285441">
    <property type="component" value="Unassembled WGS sequence"/>
</dbReference>
<protein>
    <recommendedName>
        <fullName evidence="3">Phytanoyl-CoA dioxygenase</fullName>
    </recommendedName>
</protein>